<evidence type="ECO:0000313" key="1">
    <source>
        <dbReference type="EMBL" id="UFW91934.1"/>
    </source>
</evidence>
<dbReference type="EMBL" id="CP088101">
    <property type="protein sequence ID" value="UFW91934.1"/>
    <property type="molecule type" value="Genomic_DNA"/>
</dbReference>
<protein>
    <submittedName>
        <fullName evidence="1">Uncharacterized protein</fullName>
    </submittedName>
</protein>
<proteinExistence type="predicted"/>
<keyword evidence="1" id="KW-0614">Plasmid</keyword>
<organism evidence="1 2">
    <name type="scientific">Bradyrhizobium barranii</name>
    <dbReference type="NCBI Taxonomy" id="2992140"/>
    <lineage>
        <taxon>Bacteria</taxon>
        <taxon>Pseudomonadati</taxon>
        <taxon>Pseudomonadota</taxon>
        <taxon>Alphaproteobacteria</taxon>
        <taxon>Hyphomicrobiales</taxon>
        <taxon>Nitrobacteraceae</taxon>
        <taxon>Bradyrhizobium</taxon>
    </lineage>
</organism>
<name>A0ABY3R0Y8_9BRAD</name>
<keyword evidence="2" id="KW-1185">Reference proteome</keyword>
<gene>
    <name evidence="1" type="ORF">BjapCC829_46870</name>
</gene>
<evidence type="ECO:0000313" key="2">
    <source>
        <dbReference type="Proteomes" id="UP001430990"/>
    </source>
</evidence>
<dbReference type="Proteomes" id="UP001430990">
    <property type="component" value="Plasmid pCC829_1"/>
</dbReference>
<dbReference type="RefSeq" id="WP_231145771.1">
    <property type="nucleotide sequence ID" value="NZ_CP088101.1"/>
</dbReference>
<reference evidence="1" key="1">
    <citation type="submission" date="2021-11" db="EMBL/GenBank/DDBJ databases">
        <title>Australian commercial rhizobial inoculants.</title>
        <authorList>
            <person name="Kohlmeier M.G."/>
            <person name="O'Hara G.W."/>
            <person name="Colombi E."/>
            <person name="Ramsay J.P."/>
            <person name="Terpolilli J."/>
        </authorList>
    </citation>
    <scope>NUCLEOTIDE SEQUENCE</scope>
    <source>
        <strain evidence="1">CC829</strain>
        <plasmid evidence="1">pCC829_1</plasmid>
    </source>
</reference>
<sequence>MAREDRNLARPLPQFNIVTVDELLSQVLGFLVVMAEDDDAALDMTIRSDGVCVVSGCHGDQSGDFSSLSQSSM</sequence>
<accession>A0ABY3R0Y8</accession>
<geneLocation type="plasmid" evidence="1 2">
    <name>pCC829_1</name>
</geneLocation>